<evidence type="ECO:0000313" key="1">
    <source>
        <dbReference type="EMBL" id="KAK7611653.1"/>
    </source>
</evidence>
<accession>A0ABR1NA94</accession>
<reference evidence="1 2" key="1">
    <citation type="submission" date="2024-04" db="EMBL/GenBank/DDBJ databases">
        <title>Phyllosticta paracitricarpa is synonymous to the EU quarantine fungus P. citricarpa based on phylogenomic analyses.</title>
        <authorList>
            <consortium name="Lawrence Berkeley National Laboratory"/>
            <person name="Van ingen-buijs V.A."/>
            <person name="Van westerhoven A.C."/>
            <person name="Haridas S."/>
            <person name="Skiadas P."/>
            <person name="Martin F."/>
            <person name="Groenewald J.Z."/>
            <person name="Crous P.W."/>
            <person name="Seidl M.F."/>
        </authorList>
    </citation>
    <scope>NUCLEOTIDE SEQUENCE [LARGE SCALE GENOMIC DNA]</scope>
    <source>
        <strain evidence="1 2">CBS 141358</strain>
    </source>
</reference>
<name>A0ABR1NA94_9PEZI</name>
<dbReference type="EMBL" id="JBBPBF010000013">
    <property type="protein sequence ID" value="KAK7611653.1"/>
    <property type="molecule type" value="Genomic_DNA"/>
</dbReference>
<gene>
    <name evidence="1" type="ORF">JOL62DRAFT_603569</name>
</gene>
<sequence length="245" mass="26275">MDDGEAGDPVGLRHPLLRRTREEYLAFVQHHFSSGLSGCTCLMAHPDSPNCSALYLSAVLVSYCTFAAGLTSANDLLVSSLHDRDSSDDHQFTPFDHSLRIICTSFTPEVLFAGLMAPLGPSGKRAPPEPKLPVCVRYGFKRIDWEPARSRLREIIDRNPNDEGTAPCLGALDDLAAICAANYGCGPDGSYHGEFTTNSSLAGCIESEATFSVAFAPATLACAARPIYHCASGTPFSDIPFFPIA</sequence>
<protein>
    <submittedName>
        <fullName evidence="1">Uncharacterized protein</fullName>
    </submittedName>
</protein>
<comment type="caution">
    <text evidence="1">The sequence shown here is derived from an EMBL/GenBank/DDBJ whole genome shotgun (WGS) entry which is preliminary data.</text>
</comment>
<proteinExistence type="predicted"/>
<dbReference type="Proteomes" id="UP001367316">
    <property type="component" value="Unassembled WGS sequence"/>
</dbReference>
<organism evidence="1 2">
    <name type="scientific">Phyllosticta paracitricarpa</name>
    <dbReference type="NCBI Taxonomy" id="2016321"/>
    <lineage>
        <taxon>Eukaryota</taxon>
        <taxon>Fungi</taxon>
        <taxon>Dikarya</taxon>
        <taxon>Ascomycota</taxon>
        <taxon>Pezizomycotina</taxon>
        <taxon>Dothideomycetes</taxon>
        <taxon>Dothideomycetes incertae sedis</taxon>
        <taxon>Botryosphaeriales</taxon>
        <taxon>Phyllostictaceae</taxon>
        <taxon>Phyllosticta</taxon>
    </lineage>
</organism>
<evidence type="ECO:0000313" key="2">
    <source>
        <dbReference type="Proteomes" id="UP001367316"/>
    </source>
</evidence>
<keyword evidence="2" id="KW-1185">Reference proteome</keyword>